<dbReference type="Pfam" id="PF00589">
    <property type="entry name" value="Phage_integrase"/>
    <property type="match status" value="1"/>
</dbReference>
<proteinExistence type="inferred from homology"/>
<dbReference type="Proteomes" id="UP000216752">
    <property type="component" value="Chromosome"/>
</dbReference>
<dbReference type="PROSITE" id="PS51898">
    <property type="entry name" value="TYR_RECOMBINASE"/>
    <property type="match status" value="1"/>
</dbReference>
<evidence type="ECO:0000256" key="4">
    <source>
        <dbReference type="ARBA" id="ARBA00023172"/>
    </source>
</evidence>
<feature type="domain" description="Tyr recombinase" evidence="5">
    <location>
        <begin position="186"/>
        <end position="398"/>
    </location>
</feature>
<keyword evidence="2" id="KW-0229">DNA integration</keyword>
<sequence length="422" mass="48240">MKNKKKATTLAHIEWRNSSARIIFYHKGERFVRSLGVISEDAADIARLQFVVDVKSGKVLPQSNRATVPNEEMTFAQFTILWLKDREKTVSAKMFHEDNRRLESRILPVLGSKILASLTGYDLDQYIKITLAEPWQNDLKSFKALGDQSRKHYFRQLYRMLKQAKAWGYLSHNPMEGLTAPSAKNKATEYYSIEELANFWKMFSHTCSQRALVIHLAWTLGLRREEISGLRWSDLDLENLTATIQNCRLYIPGHSTISKGTKNGEIRTVGLTPQVSEMLKCYKTDYDKYQSALGKKWLGQDLVFVKLNDKGQPYSPSSIDHWLDEYLNKNELPHITLHGFRHTMATLLNEAGMDTVTVSELLGHATKQSSVLGGYGMAPRVTRTYLHKSKDASKKMTEIMTEIFDQVMLLKPESSQTSSHVN</sequence>
<dbReference type="InterPro" id="IPR013762">
    <property type="entry name" value="Integrase-like_cat_sf"/>
</dbReference>
<comment type="similarity">
    <text evidence="1">Belongs to the 'phage' integrase family.</text>
</comment>
<evidence type="ECO:0000256" key="2">
    <source>
        <dbReference type="ARBA" id="ARBA00022908"/>
    </source>
</evidence>
<dbReference type="InterPro" id="IPR002104">
    <property type="entry name" value="Integrase_catalytic"/>
</dbReference>
<evidence type="ECO:0000313" key="7">
    <source>
        <dbReference type="Proteomes" id="UP000216752"/>
    </source>
</evidence>
<evidence type="ECO:0000256" key="3">
    <source>
        <dbReference type="ARBA" id="ARBA00023125"/>
    </source>
</evidence>
<dbReference type="Gene3D" id="1.10.443.10">
    <property type="entry name" value="Intergrase catalytic core"/>
    <property type="match status" value="1"/>
</dbReference>
<name>A0ABZ3IUE5_9FIRM</name>
<organism evidence="6 7">
    <name type="scientific">Sporomusa silvacetica DSM 10669</name>
    <dbReference type="NCBI Taxonomy" id="1123289"/>
    <lineage>
        <taxon>Bacteria</taxon>
        <taxon>Bacillati</taxon>
        <taxon>Bacillota</taxon>
        <taxon>Negativicutes</taxon>
        <taxon>Selenomonadales</taxon>
        <taxon>Sporomusaceae</taxon>
        <taxon>Sporomusa</taxon>
    </lineage>
</organism>
<dbReference type="InterPro" id="IPR011010">
    <property type="entry name" value="DNA_brk_join_enz"/>
</dbReference>
<dbReference type="PANTHER" id="PTHR30629">
    <property type="entry name" value="PROPHAGE INTEGRASE"/>
    <property type="match status" value="1"/>
</dbReference>
<evidence type="ECO:0000256" key="1">
    <source>
        <dbReference type="ARBA" id="ARBA00008857"/>
    </source>
</evidence>
<dbReference type="InterPro" id="IPR050808">
    <property type="entry name" value="Phage_Integrase"/>
</dbReference>
<dbReference type="SUPFAM" id="SSF56349">
    <property type="entry name" value="DNA breaking-rejoining enzymes"/>
    <property type="match status" value="1"/>
</dbReference>
<evidence type="ECO:0000313" key="6">
    <source>
        <dbReference type="EMBL" id="XFO69044.1"/>
    </source>
</evidence>
<protein>
    <submittedName>
        <fullName evidence="6">Tyrosine recombinase XerC</fullName>
    </submittedName>
</protein>
<dbReference type="RefSeq" id="WP_094604492.1">
    <property type="nucleotide sequence ID" value="NZ_CP155573.1"/>
</dbReference>
<keyword evidence="3" id="KW-0238">DNA-binding</keyword>
<accession>A0ABZ3IUE5</accession>
<dbReference type="InterPro" id="IPR010998">
    <property type="entry name" value="Integrase_recombinase_N"/>
</dbReference>
<dbReference type="CDD" id="cd01189">
    <property type="entry name" value="INT_ICEBs1_C_like"/>
    <property type="match status" value="1"/>
</dbReference>
<evidence type="ECO:0000259" key="5">
    <source>
        <dbReference type="PROSITE" id="PS51898"/>
    </source>
</evidence>
<dbReference type="EMBL" id="CP155573">
    <property type="protein sequence ID" value="XFO69044.1"/>
    <property type="molecule type" value="Genomic_DNA"/>
</dbReference>
<keyword evidence="4" id="KW-0233">DNA recombination</keyword>
<reference evidence="6" key="1">
    <citation type="submission" date="2024-05" db="EMBL/GenBank/DDBJ databases">
        <title>Isolation and characterization of Sporomusa carbonis sp. nov., a carboxydotrophic hydrogenogen in the genus of Sporomusa isolated from a charcoal burning pile.</title>
        <authorList>
            <person name="Boeer T."/>
            <person name="Rosenbaum F."/>
            <person name="Eysell L."/>
            <person name="Mueller V."/>
            <person name="Daniel R."/>
            <person name="Poehlein A."/>
        </authorList>
    </citation>
    <scope>NUCLEOTIDE SEQUENCE [LARGE SCALE GENOMIC DNA]</scope>
    <source>
        <strain evidence="6">DSM 10669</strain>
    </source>
</reference>
<dbReference type="Gene3D" id="1.10.150.130">
    <property type="match status" value="1"/>
</dbReference>
<gene>
    <name evidence="6" type="primary">xerC_18</name>
    <name evidence="6" type="ORF">SPSIL_052720</name>
</gene>
<keyword evidence="7" id="KW-1185">Reference proteome</keyword>
<dbReference type="PANTHER" id="PTHR30629:SF2">
    <property type="entry name" value="PROPHAGE INTEGRASE INTS-RELATED"/>
    <property type="match status" value="1"/>
</dbReference>